<dbReference type="InterPro" id="IPR002921">
    <property type="entry name" value="Fungal_lipase-type"/>
</dbReference>
<evidence type="ECO:0000313" key="3">
    <source>
        <dbReference type="EMBL" id="CAK9058472.1"/>
    </source>
</evidence>
<sequence length="1224" mass="138025">MLRVAWRYDDHWSGGLAAWRSGSQLRYLGLRHLSRDLHRPDGERSLVMQVELDRQKVMKLGPVQLKHAMALLLANFMEPFDLPLHRSLKDLETAVTLARHGQLAFEPEGWLKGHANEVVIVRLKDEHEHELYALEQIAKEVLKQLKLLASQNSLAAAGFKVMSVDRKLRGTLVSQVDSELLLVKWEEEEELRAMEQSEVMTVRPVPCSFGAELMKPERRHECLQYLHMAQEAYDSQLATPTTWELCVDGFRSLSRCCRRGRRLEVWLACRGTSNVREAVADFKFGLITCRNGLTGRVHRGFWEAFEALWPRLLKKLEEIKEADDEVLFHITGHSLGAALATLLAVKLAQTFGEPGRASPVTCVTWGSPQVGDEAFRTHYLAWVPHTARFVNKWDLVPWLPSPTGWLDGLLGEDERQGVLYMKSVYQLWREIQQGAAVEEYVHVVEATQLETSVFERFSWAASHLLTACAYHQSGEHWRMSFPSLSKALEEALAPHLLSAYEANLENIDGIDGPEKLIFELLKNFGALKAQLWKLKEQFAPPSTALSDPSIARMVAPAMPLSLPVVNLVTSLVSTAGTWYGLWRVKQELGDLGQRQKADSMRLQQLVEQLDRLPDDLMQRIQINEIRKKVKKLKDLAVLLEEEADLSQARLDQRLDQRLGFIADIRKAAKYLQDLIRPECQWLAWQVLEAICTGYRMELEMHRTGDPKSLPVRARQIWDTLEGPVLELAWHCVRRPGQLRDLAPSWCRLAVELQDAREAAPMDVDALAVRVVKALRSEVPAAAQEWFRQVLPDLPMRGSSPRAVDFLFGLWCRGSSCGMVTWEHLQVANQIASDYPLSPNDEQLLVSLMAERQEQCAVQAELANGPMGGHGMFSDAPDCAMHPGCSGVFVWVFGPLATRDARPARRPIRKSQELSSMDWQVVLKTEMGSPDTFLQELEVPEGHDPISDSHRSRAAQQFAKLQAQAGQDASFRELIEKLPADLNCLRLEFPGTWTLSDGSLLELARVLARNTELVELKLNFQGHLNLEAKTINQLSRRMPKKLRCLSWAFEHSRTDAQKDGNGDYGPLFHLARSWPPTVTELSLHFRSKGAIRNEVIDEVARKLSDRLTSLSLSLECPFPVSDNFSDKSMKGLLERLPEGLESLHLAWSAASSNISNKSLKVLADQLQILRGLRCFSMSLSGNFNQSLLMENLPEGLEPISHKTSGTFEAAGSQLVLRCERSSCGS</sequence>
<reference evidence="3 4" key="1">
    <citation type="submission" date="2024-02" db="EMBL/GenBank/DDBJ databases">
        <authorList>
            <person name="Chen Y."/>
            <person name="Shah S."/>
            <person name="Dougan E. K."/>
            <person name="Thang M."/>
            <person name="Chan C."/>
        </authorList>
    </citation>
    <scope>NUCLEOTIDE SEQUENCE [LARGE SCALE GENOMIC DNA]</scope>
</reference>
<gene>
    <name evidence="3" type="ORF">CCMP2556_LOCUS28830</name>
</gene>
<comment type="caution">
    <text evidence="3">The sequence shown here is derived from an EMBL/GenBank/DDBJ whole genome shotgun (WGS) entry which is preliminary data.</text>
</comment>
<dbReference type="Pfam" id="PF01764">
    <property type="entry name" value="Lipase_3"/>
    <property type="match status" value="1"/>
</dbReference>
<dbReference type="SUPFAM" id="SSF52047">
    <property type="entry name" value="RNI-like"/>
    <property type="match status" value="1"/>
</dbReference>
<protein>
    <recommendedName>
        <fullName evidence="2">Fungal lipase-type domain-containing protein</fullName>
    </recommendedName>
</protein>
<accession>A0ABP0N6F8</accession>
<evidence type="ECO:0000256" key="1">
    <source>
        <dbReference type="SAM" id="Coils"/>
    </source>
</evidence>
<dbReference type="CDD" id="cd00519">
    <property type="entry name" value="Lipase_3"/>
    <property type="match status" value="1"/>
</dbReference>
<feature type="domain" description="Fungal lipase-type" evidence="2">
    <location>
        <begin position="267"/>
        <end position="401"/>
    </location>
</feature>
<dbReference type="PANTHER" id="PTHR45856">
    <property type="entry name" value="ALPHA/BETA-HYDROLASES SUPERFAMILY PROTEIN"/>
    <property type="match status" value="1"/>
</dbReference>
<keyword evidence="4" id="KW-1185">Reference proteome</keyword>
<keyword evidence="1" id="KW-0175">Coiled coil</keyword>
<evidence type="ECO:0000313" key="4">
    <source>
        <dbReference type="Proteomes" id="UP001642484"/>
    </source>
</evidence>
<feature type="coiled-coil region" evidence="1">
    <location>
        <begin position="622"/>
        <end position="649"/>
    </location>
</feature>
<dbReference type="Proteomes" id="UP001642484">
    <property type="component" value="Unassembled WGS sequence"/>
</dbReference>
<dbReference type="InterPro" id="IPR029058">
    <property type="entry name" value="AB_hydrolase_fold"/>
</dbReference>
<proteinExistence type="predicted"/>
<dbReference type="EMBL" id="CAXAMN010021361">
    <property type="protein sequence ID" value="CAK9058472.1"/>
    <property type="molecule type" value="Genomic_DNA"/>
</dbReference>
<organism evidence="3 4">
    <name type="scientific">Durusdinium trenchii</name>
    <dbReference type="NCBI Taxonomy" id="1381693"/>
    <lineage>
        <taxon>Eukaryota</taxon>
        <taxon>Sar</taxon>
        <taxon>Alveolata</taxon>
        <taxon>Dinophyceae</taxon>
        <taxon>Suessiales</taxon>
        <taxon>Symbiodiniaceae</taxon>
        <taxon>Durusdinium</taxon>
    </lineage>
</organism>
<dbReference type="InterPro" id="IPR051218">
    <property type="entry name" value="Sec_MonoDiacylglyc_Lipase"/>
</dbReference>
<dbReference type="Gene3D" id="3.40.50.1820">
    <property type="entry name" value="alpha/beta hydrolase"/>
    <property type="match status" value="1"/>
</dbReference>
<dbReference type="SUPFAM" id="SSF53474">
    <property type="entry name" value="alpha/beta-Hydrolases"/>
    <property type="match status" value="1"/>
</dbReference>
<dbReference type="PANTHER" id="PTHR45856:SF24">
    <property type="entry name" value="FUNGAL LIPASE-LIKE DOMAIN-CONTAINING PROTEIN"/>
    <property type="match status" value="1"/>
</dbReference>
<evidence type="ECO:0000259" key="2">
    <source>
        <dbReference type="Pfam" id="PF01764"/>
    </source>
</evidence>
<name>A0ABP0N6F8_9DINO</name>